<dbReference type="Proteomes" id="UP000623129">
    <property type="component" value="Unassembled WGS sequence"/>
</dbReference>
<feature type="domain" description="HTH OST-type" evidence="2">
    <location>
        <begin position="346"/>
        <end position="419"/>
    </location>
</feature>
<feature type="region of interest" description="Disordered" evidence="1">
    <location>
        <begin position="1"/>
        <end position="29"/>
    </location>
</feature>
<dbReference type="InterPro" id="IPR021139">
    <property type="entry name" value="NYN"/>
</dbReference>
<dbReference type="Gene3D" id="3.30.420.610">
    <property type="entry name" value="LOTUS domain-like"/>
    <property type="match status" value="2"/>
</dbReference>
<protein>
    <submittedName>
        <fullName evidence="3">NYN domain-containing protein</fullName>
    </submittedName>
</protein>
<dbReference type="InterPro" id="IPR025605">
    <property type="entry name" value="OST-HTH/LOTUS_dom"/>
</dbReference>
<keyword evidence="4" id="KW-1185">Reference proteome</keyword>
<dbReference type="GO" id="GO:0004540">
    <property type="term" value="F:RNA nuclease activity"/>
    <property type="evidence" value="ECO:0007669"/>
    <property type="project" value="InterPro"/>
</dbReference>
<feature type="compositionally biased region" description="Low complexity" evidence="1">
    <location>
        <begin position="13"/>
        <end position="29"/>
    </location>
</feature>
<feature type="domain" description="HTH OST-type" evidence="2">
    <location>
        <begin position="480"/>
        <end position="553"/>
    </location>
</feature>
<proteinExistence type="predicted"/>
<dbReference type="OrthoDB" id="549353at2759"/>
<dbReference type="AlphaFoldDB" id="A0A833QQ94"/>
<sequence length="555" mass="60950">MSYKEKSFLNRTPSPVSSKPSPSPLPSLLAQSSDLASVSQCHLNPIQGPVVILWDIENCPVPSDVRPEDVAANIRLAVRSHPSVTGAVTSFSAYGDFNGFPRRLREGCQRTGVKLVDVPNGRKDAADKAILVDMFLFALDNRPPCSIMLISGDVDFAPALHILGQRGYAIILAIPGSVAVSTALCSAGMFVWDWPCIARGTGLVPPKNFTSRGMVSVSVAVPAPVLMPVHASMLELSCHSGSKLRAPVPVQASTPELSCHFTSKLSFEDSFDAQNEDEAIVYRGSSSRVNQVLPRELFGQPAHNISEGHYDNCSTRPESSQVGMREGACEDPVSTDQEKWWVKPGDIYGLKGQMVRLLEQSGGTLPLVKVPSEYLKLYGRNLFVSEYGAAKLVHLFSKMNDAFIVIGKGQKKTLCLRNTCNAENLKKCASTPIILKREHKVSCTSTPFREEKLGSSSDDELDDETSPCSGFDPGDEYNEGVERFKLEVQELMVCYMDPVPFDDFEKLYNQRYKKQVEYTGFGVDGLQELLEKVCDVVELHKAADTNAKFLIPRFI</sequence>
<dbReference type="PROSITE" id="PS51644">
    <property type="entry name" value="HTH_OST"/>
    <property type="match status" value="2"/>
</dbReference>
<dbReference type="Pfam" id="PF12872">
    <property type="entry name" value="OST-HTH"/>
    <property type="match status" value="2"/>
</dbReference>
<gene>
    <name evidence="3" type="ORF">FCM35_KLT12120</name>
</gene>
<dbReference type="CDD" id="cd10910">
    <property type="entry name" value="PIN_limkain_b1_N_like"/>
    <property type="match status" value="1"/>
</dbReference>
<evidence type="ECO:0000256" key="1">
    <source>
        <dbReference type="SAM" id="MobiDB-lite"/>
    </source>
</evidence>
<comment type="caution">
    <text evidence="3">The sequence shown here is derived from an EMBL/GenBank/DDBJ whole genome shotgun (WGS) entry which is preliminary data.</text>
</comment>
<accession>A0A833QQ94</accession>
<dbReference type="GO" id="GO:0010468">
    <property type="term" value="P:regulation of gene expression"/>
    <property type="evidence" value="ECO:0007669"/>
    <property type="project" value="InterPro"/>
</dbReference>
<dbReference type="InterPro" id="IPR024768">
    <property type="entry name" value="Marf1"/>
</dbReference>
<dbReference type="PANTHER" id="PTHR14379:SF82">
    <property type="entry name" value="OS08G0230500 PROTEIN"/>
    <property type="match status" value="1"/>
</dbReference>
<evidence type="ECO:0000313" key="4">
    <source>
        <dbReference type="Proteomes" id="UP000623129"/>
    </source>
</evidence>
<evidence type="ECO:0000259" key="2">
    <source>
        <dbReference type="PROSITE" id="PS51644"/>
    </source>
</evidence>
<name>A0A833QQ94_9POAL</name>
<dbReference type="EMBL" id="SWLB01000023">
    <property type="protein sequence ID" value="KAF3323389.1"/>
    <property type="molecule type" value="Genomic_DNA"/>
</dbReference>
<dbReference type="CDD" id="cd08824">
    <property type="entry name" value="LOTUS"/>
    <property type="match status" value="2"/>
</dbReference>
<dbReference type="PANTHER" id="PTHR14379">
    <property type="entry name" value="LIMKAIN B LKAP"/>
    <property type="match status" value="1"/>
</dbReference>
<dbReference type="Gene3D" id="3.40.50.1010">
    <property type="entry name" value="5'-nuclease"/>
    <property type="match status" value="1"/>
</dbReference>
<dbReference type="InterPro" id="IPR041966">
    <property type="entry name" value="LOTUS-like"/>
</dbReference>
<dbReference type="Pfam" id="PF01936">
    <property type="entry name" value="NYN"/>
    <property type="match status" value="1"/>
</dbReference>
<dbReference type="GO" id="GO:0005777">
    <property type="term" value="C:peroxisome"/>
    <property type="evidence" value="ECO:0007669"/>
    <property type="project" value="InterPro"/>
</dbReference>
<feature type="region of interest" description="Disordered" evidence="1">
    <location>
        <begin position="449"/>
        <end position="476"/>
    </location>
</feature>
<organism evidence="3 4">
    <name type="scientific">Carex littledalei</name>
    <dbReference type="NCBI Taxonomy" id="544730"/>
    <lineage>
        <taxon>Eukaryota</taxon>
        <taxon>Viridiplantae</taxon>
        <taxon>Streptophyta</taxon>
        <taxon>Embryophyta</taxon>
        <taxon>Tracheophyta</taxon>
        <taxon>Spermatophyta</taxon>
        <taxon>Magnoliopsida</taxon>
        <taxon>Liliopsida</taxon>
        <taxon>Poales</taxon>
        <taxon>Cyperaceae</taxon>
        <taxon>Cyperoideae</taxon>
        <taxon>Cariceae</taxon>
        <taxon>Carex</taxon>
        <taxon>Carex subgen. Euthyceras</taxon>
    </lineage>
</organism>
<evidence type="ECO:0000313" key="3">
    <source>
        <dbReference type="EMBL" id="KAF3323389.1"/>
    </source>
</evidence>
<reference evidence="3" key="1">
    <citation type="submission" date="2020-01" db="EMBL/GenBank/DDBJ databases">
        <title>Genome sequence of Kobresia littledalei, the first chromosome-level genome in the family Cyperaceae.</title>
        <authorList>
            <person name="Qu G."/>
        </authorList>
    </citation>
    <scope>NUCLEOTIDE SEQUENCE</scope>
    <source>
        <strain evidence="3">C.B.Clarke</strain>
        <tissue evidence="3">Leaf</tissue>
    </source>
</reference>